<comment type="similarity">
    <text evidence="6">Belongs to the nlpA lipoprotein family.</text>
</comment>
<dbReference type="STRING" id="883114.HMPREF9709_00479"/>
<evidence type="ECO:0000256" key="6">
    <source>
        <dbReference type="PIRNR" id="PIRNR002854"/>
    </source>
</evidence>
<evidence type="ECO:0000256" key="1">
    <source>
        <dbReference type="ARBA" id="ARBA00004635"/>
    </source>
</evidence>
<name>H3NMB8_9FIRM</name>
<accession>H3NMB8</accession>
<dbReference type="RefSeq" id="WP_005397622.1">
    <property type="nucleotide sequence ID" value="NZ_JH601088.1"/>
</dbReference>
<keyword evidence="10" id="KW-1185">Reference proteome</keyword>
<proteinExistence type="inferred from homology"/>
<dbReference type="SUPFAM" id="SSF53850">
    <property type="entry name" value="Periplasmic binding protein-like II"/>
    <property type="match status" value="1"/>
</dbReference>
<keyword evidence="2 8" id="KW-0732">Signal</keyword>
<dbReference type="GeneID" id="96998496"/>
<gene>
    <name evidence="9" type="ORF">HMPREF9709_00479</name>
</gene>
<sequence>MKKLLSVVLALVLTFSLVACGNNNSTDDKKNIKLGIVGTDSLVWKKVAEKVKDKGINLEIVYFDSYPLPNAALNSKEIDLNAFQHHSYLNKEVEQFGYEIESVADTVFAPLGIYSSKIQKISQLSEGQKVAIPDDVSNGGRALKLLEKAGLIKVNPKAGLFPTLKDVQENPKNLKFIELSAANIPTTLTENEIAVINSGIATDNGFTPTKDALVLEEAIEGENPYINLIAARKSDKDAEWLKTILEAYHTKEVYDLIIEDSKGGSIPVWEAK</sequence>
<evidence type="ECO:0000313" key="9">
    <source>
        <dbReference type="EMBL" id="EHR35053.1"/>
    </source>
</evidence>
<evidence type="ECO:0000256" key="5">
    <source>
        <dbReference type="ARBA" id="ARBA00023288"/>
    </source>
</evidence>
<dbReference type="eggNOG" id="COG1464">
    <property type="taxonomic scope" value="Bacteria"/>
</dbReference>
<dbReference type="PIRSF" id="PIRSF002854">
    <property type="entry name" value="MetQ"/>
    <property type="match status" value="1"/>
</dbReference>
<dbReference type="EMBL" id="AGEI01000013">
    <property type="protein sequence ID" value="EHR35053.1"/>
    <property type="molecule type" value="Genomic_DNA"/>
</dbReference>
<dbReference type="PATRIC" id="fig|883114.3.peg.472"/>
<keyword evidence="4" id="KW-0564">Palmitate</keyword>
<dbReference type="GO" id="GO:0016020">
    <property type="term" value="C:membrane"/>
    <property type="evidence" value="ECO:0007669"/>
    <property type="project" value="UniProtKB-SubCell"/>
</dbReference>
<dbReference type="OrthoDB" id="9812878at2"/>
<dbReference type="HOGENOM" id="CLU_067080_3_0_9"/>
<comment type="subcellular location">
    <subcellularLocation>
        <location evidence="1">Membrane</location>
        <topology evidence="1">Lipid-anchor</topology>
    </subcellularLocation>
</comment>
<feature type="chain" id="PRO_5039602029" description="Lipoprotein" evidence="8">
    <location>
        <begin position="22"/>
        <end position="272"/>
    </location>
</feature>
<dbReference type="PANTHER" id="PTHR30429:SF3">
    <property type="entry name" value="LIPOPROTEIN"/>
    <property type="match status" value="1"/>
</dbReference>
<dbReference type="AlphaFoldDB" id="H3NMB8"/>
<dbReference type="Proteomes" id="UP000004191">
    <property type="component" value="Unassembled WGS sequence"/>
</dbReference>
<evidence type="ECO:0000313" key="10">
    <source>
        <dbReference type="Proteomes" id="UP000004191"/>
    </source>
</evidence>
<dbReference type="PANTHER" id="PTHR30429">
    <property type="entry name" value="D-METHIONINE-BINDING LIPOPROTEIN METQ"/>
    <property type="match status" value="1"/>
</dbReference>
<keyword evidence="5 6" id="KW-0449">Lipoprotein</keyword>
<evidence type="ECO:0000256" key="3">
    <source>
        <dbReference type="ARBA" id="ARBA00023136"/>
    </source>
</evidence>
<dbReference type="Pfam" id="PF03180">
    <property type="entry name" value="Lipoprotein_9"/>
    <property type="match status" value="1"/>
</dbReference>
<reference evidence="9 10" key="1">
    <citation type="submission" date="2012-01" db="EMBL/GenBank/DDBJ databases">
        <title>The Genome Sequence of Helcococcus kunzii ATCC 51366.</title>
        <authorList>
            <consortium name="The Broad Institute Genome Sequencing Platform"/>
            <person name="Earl A."/>
            <person name="Ward D."/>
            <person name="Feldgarden M."/>
            <person name="Gevers D."/>
            <person name="Huys G."/>
            <person name="Young S.K."/>
            <person name="Zeng Q."/>
            <person name="Gargeya S."/>
            <person name="Fitzgerald M."/>
            <person name="Haas B."/>
            <person name="Abouelleil A."/>
            <person name="Alvarado L."/>
            <person name="Arachchi H.M."/>
            <person name="Berlin A."/>
            <person name="Chapman S.B."/>
            <person name="Gearin G."/>
            <person name="Goldberg J."/>
            <person name="Griggs A."/>
            <person name="Gujja S."/>
            <person name="Hansen M."/>
            <person name="Heiman D."/>
            <person name="Howarth C."/>
            <person name="Larimer J."/>
            <person name="Lui A."/>
            <person name="MacDonald P.J.P."/>
            <person name="McCowen C."/>
            <person name="Montmayeur A."/>
            <person name="Murphy C."/>
            <person name="Neiman D."/>
            <person name="Pearson M."/>
            <person name="Priest M."/>
            <person name="Roberts A."/>
            <person name="Saif S."/>
            <person name="Shea T."/>
            <person name="Sisk P."/>
            <person name="Stolte C."/>
            <person name="Sykes S."/>
            <person name="Wortman J."/>
            <person name="Nusbaum C."/>
            <person name="Birren B."/>
        </authorList>
    </citation>
    <scope>NUCLEOTIDE SEQUENCE [LARGE SCALE GENOMIC DNA]</scope>
    <source>
        <strain evidence="9 10">ATCC 51366</strain>
    </source>
</reference>
<dbReference type="Gene3D" id="3.40.190.10">
    <property type="entry name" value="Periplasmic binding protein-like II"/>
    <property type="match status" value="2"/>
</dbReference>
<feature type="signal peptide" evidence="8">
    <location>
        <begin position="1"/>
        <end position="21"/>
    </location>
</feature>
<evidence type="ECO:0000256" key="8">
    <source>
        <dbReference type="SAM" id="SignalP"/>
    </source>
</evidence>
<dbReference type="PROSITE" id="PS51257">
    <property type="entry name" value="PROKAR_LIPOPROTEIN"/>
    <property type="match status" value="1"/>
</dbReference>
<dbReference type="InterPro" id="IPR004872">
    <property type="entry name" value="Lipoprotein_NlpA"/>
</dbReference>
<evidence type="ECO:0000256" key="2">
    <source>
        <dbReference type="ARBA" id="ARBA00022729"/>
    </source>
</evidence>
<feature type="lipid moiety-binding region" description="S-diacylglycerol cysteine" evidence="7">
    <location>
        <position position="20"/>
    </location>
</feature>
<keyword evidence="3" id="KW-0472">Membrane</keyword>
<evidence type="ECO:0000256" key="4">
    <source>
        <dbReference type="ARBA" id="ARBA00023139"/>
    </source>
</evidence>
<protein>
    <recommendedName>
        <fullName evidence="6">Lipoprotein</fullName>
    </recommendedName>
</protein>
<evidence type="ECO:0000256" key="7">
    <source>
        <dbReference type="PIRSR" id="PIRSR002854-1"/>
    </source>
</evidence>
<organism evidence="9 10">
    <name type="scientific">Helcococcus kunzii ATCC 51366</name>
    <dbReference type="NCBI Taxonomy" id="883114"/>
    <lineage>
        <taxon>Bacteria</taxon>
        <taxon>Bacillati</taxon>
        <taxon>Bacillota</taxon>
        <taxon>Tissierellia</taxon>
        <taxon>Tissierellales</taxon>
        <taxon>Peptoniphilaceae</taxon>
        <taxon>Helcococcus</taxon>
    </lineage>
</organism>
<comment type="caution">
    <text evidence="9">The sequence shown here is derived from an EMBL/GenBank/DDBJ whole genome shotgun (WGS) entry which is preliminary data.</text>
</comment>